<keyword evidence="10 14" id="KW-0573">Peptidoglycan synthesis</keyword>
<evidence type="ECO:0000256" key="15">
    <source>
        <dbReference type="SAM" id="Phobius"/>
    </source>
</evidence>
<evidence type="ECO:0000256" key="5">
    <source>
        <dbReference type="ARBA" id="ARBA00022598"/>
    </source>
</evidence>
<dbReference type="GO" id="GO:0005737">
    <property type="term" value="C:cytoplasm"/>
    <property type="evidence" value="ECO:0007669"/>
    <property type="project" value="UniProtKB-SubCell"/>
</dbReference>
<dbReference type="Gene3D" id="3.40.1190.10">
    <property type="entry name" value="Mur-like, catalytic domain"/>
    <property type="match status" value="1"/>
</dbReference>
<gene>
    <name evidence="14" type="primary">murC</name>
    <name evidence="19" type="ORF">HMPREF9195_01109</name>
</gene>
<name>A0AA87TF50_TREMD</name>
<comment type="similarity">
    <text evidence="14">Belongs to the MurCDEF family.</text>
</comment>
<keyword evidence="9 14" id="KW-0133">Cell shape</keyword>
<keyword evidence="7 14" id="KW-0547">Nucleotide-binding</keyword>
<evidence type="ECO:0000256" key="13">
    <source>
        <dbReference type="ARBA" id="ARBA00047833"/>
    </source>
</evidence>
<proteinExistence type="inferred from homology"/>
<comment type="caution">
    <text evidence="19">The sequence shown here is derived from an EMBL/GenBank/DDBJ whole genome shotgun (WGS) entry which is preliminary data.</text>
</comment>
<keyword evidence="15" id="KW-0472">Membrane</keyword>
<evidence type="ECO:0000259" key="17">
    <source>
        <dbReference type="Pfam" id="PF02875"/>
    </source>
</evidence>
<dbReference type="EMBL" id="ATFE01000007">
    <property type="protein sequence ID" value="EPF29111.1"/>
    <property type="molecule type" value="Genomic_DNA"/>
</dbReference>
<evidence type="ECO:0000256" key="12">
    <source>
        <dbReference type="ARBA" id="ARBA00023316"/>
    </source>
</evidence>
<dbReference type="PANTHER" id="PTHR43445">
    <property type="entry name" value="UDP-N-ACETYLMURAMATE--L-ALANINE LIGASE-RELATED"/>
    <property type="match status" value="1"/>
</dbReference>
<keyword evidence="4 14" id="KW-0963">Cytoplasm</keyword>
<dbReference type="PANTHER" id="PTHR43445:SF3">
    <property type="entry name" value="UDP-N-ACETYLMURAMATE--L-ALANINE LIGASE"/>
    <property type="match status" value="1"/>
</dbReference>
<evidence type="ECO:0000256" key="4">
    <source>
        <dbReference type="ARBA" id="ARBA00022490"/>
    </source>
</evidence>
<dbReference type="InterPro" id="IPR036615">
    <property type="entry name" value="Mur_ligase_C_dom_sf"/>
</dbReference>
<feature type="domain" description="Mur ligase C-terminal" evidence="17">
    <location>
        <begin position="362"/>
        <end position="493"/>
    </location>
</feature>
<sequence>MKKRPDAFTLPSFNFFLFKMRFFIIMCSLMIVTRLPENLSGYHIHMIGIKGTGMAALAELLVSRGAKLTGSDVSDEFYTDALLRKLNIPVSSPFDPSNIPASTKLIIYSTAYTPDKNPELHAAVEQNIPRMSYPEALGAFSQHSYSAGIAGVHGKTTTTGIAGTLLKGLNLNASVLAGSAVSNFGGGCTVINGSKYFVAETCEYKRNFLFFHPQKIVLTSIESDHQDYYPQYEDILTAFLQYIDRLPQFTELIYCSDDAGAREAAKLTFSSRPDLVLTPYGKTAHGDYGIKTLGIQNGQSVFSLRGFDGEFRIGIPGEHSVLNAAAAIALVIGLIKQERKEVTAADLTTIRNSLASFKGAKRRSEILGEVNGILFMDDYGHHPTAIYKTLKGIHDFYPNRRIIADFMSHTYSRTAALLPEFADAFSYADTVILHKIYASAREKYSGSTNGKTLYEQMKKRHKRVHYFEEIMDAKDFVERELRPNDLFITVGAGDNWKLGRAVYNDLLEKAHV</sequence>
<dbReference type="InterPro" id="IPR036565">
    <property type="entry name" value="Mur-like_cat_sf"/>
</dbReference>
<dbReference type="GO" id="GO:0008763">
    <property type="term" value="F:UDP-N-acetylmuramate-L-alanine ligase activity"/>
    <property type="evidence" value="ECO:0007669"/>
    <property type="project" value="UniProtKB-UniRule"/>
</dbReference>
<dbReference type="GO" id="GO:0051301">
    <property type="term" value="P:cell division"/>
    <property type="evidence" value="ECO:0007669"/>
    <property type="project" value="UniProtKB-KW"/>
</dbReference>
<dbReference type="Gene3D" id="3.90.190.20">
    <property type="entry name" value="Mur ligase, C-terminal domain"/>
    <property type="match status" value="1"/>
</dbReference>
<evidence type="ECO:0000256" key="2">
    <source>
        <dbReference type="ARBA" id="ARBA00004752"/>
    </source>
</evidence>
<dbReference type="SUPFAM" id="SSF53244">
    <property type="entry name" value="MurD-like peptide ligases, peptide-binding domain"/>
    <property type="match status" value="1"/>
</dbReference>
<reference evidence="19 20" key="1">
    <citation type="submission" date="2013-04" db="EMBL/GenBank/DDBJ databases">
        <title>The Genome Sequence of Treponema medium ATCC 700293.</title>
        <authorList>
            <consortium name="The Broad Institute Genomics Platform"/>
            <person name="Earl A."/>
            <person name="Ward D."/>
            <person name="Feldgarden M."/>
            <person name="Gevers D."/>
            <person name="Leonetti C."/>
            <person name="Blanton J.M."/>
            <person name="Dewhirst F.E."/>
            <person name="Izard J."/>
            <person name="Walker B."/>
            <person name="Young S."/>
            <person name="Zeng Q."/>
            <person name="Gargeya S."/>
            <person name="Fitzgerald M."/>
            <person name="Haas B."/>
            <person name="Abouelleil A."/>
            <person name="Allen A.W."/>
            <person name="Alvarado L."/>
            <person name="Arachchi H.M."/>
            <person name="Berlin A.M."/>
            <person name="Chapman S.B."/>
            <person name="Gainer-Dewar J."/>
            <person name="Goldberg J."/>
            <person name="Griggs A."/>
            <person name="Gujja S."/>
            <person name="Hansen M."/>
            <person name="Howarth C."/>
            <person name="Imamovic A."/>
            <person name="Ireland A."/>
            <person name="Larimer J."/>
            <person name="McCowan C."/>
            <person name="Murphy C."/>
            <person name="Pearson M."/>
            <person name="Poon T.W."/>
            <person name="Priest M."/>
            <person name="Roberts A."/>
            <person name="Saif S."/>
            <person name="Shea T."/>
            <person name="Sisk P."/>
            <person name="Sykes S."/>
            <person name="Wortman J."/>
            <person name="Nusbaum C."/>
            <person name="Birren B."/>
        </authorList>
    </citation>
    <scope>NUCLEOTIDE SEQUENCE [LARGE SCALE GENOMIC DNA]</scope>
    <source>
        <strain evidence="19 20">ATCC 700293</strain>
    </source>
</reference>
<organism evidence="19 20">
    <name type="scientific">Treponema medium ATCC 700293</name>
    <dbReference type="NCBI Taxonomy" id="1125700"/>
    <lineage>
        <taxon>Bacteria</taxon>
        <taxon>Pseudomonadati</taxon>
        <taxon>Spirochaetota</taxon>
        <taxon>Spirochaetia</taxon>
        <taxon>Spirochaetales</taxon>
        <taxon>Treponemataceae</taxon>
        <taxon>Treponema</taxon>
    </lineage>
</organism>
<dbReference type="SUPFAM" id="SSF53623">
    <property type="entry name" value="MurD-like peptide ligases, catalytic domain"/>
    <property type="match status" value="1"/>
</dbReference>
<dbReference type="GO" id="GO:0071555">
    <property type="term" value="P:cell wall organization"/>
    <property type="evidence" value="ECO:0007669"/>
    <property type="project" value="UniProtKB-KW"/>
</dbReference>
<evidence type="ECO:0000313" key="19">
    <source>
        <dbReference type="EMBL" id="EPF29111.1"/>
    </source>
</evidence>
<dbReference type="SUPFAM" id="SSF51984">
    <property type="entry name" value="MurCD N-terminal domain"/>
    <property type="match status" value="1"/>
</dbReference>
<dbReference type="Proteomes" id="UP000014634">
    <property type="component" value="Unassembled WGS sequence"/>
</dbReference>
<keyword evidence="12 14" id="KW-0961">Cell wall biogenesis/degradation</keyword>
<dbReference type="GO" id="GO:0008360">
    <property type="term" value="P:regulation of cell shape"/>
    <property type="evidence" value="ECO:0007669"/>
    <property type="project" value="UniProtKB-KW"/>
</dbReference>
<comment type="function">
    <text evidence="14">Cell wall formation.</text>
</comment>
<dbReference type="AlphaFoldDB" id="A0AA87TF50"/>
<evidence type="ECO:0000256" key="11">
    <source>
        <dbReference type="ARBA" id="ARBA00023306"/>
    </source>
</evidence>
<keyword evidence="8 14" id="KW-0067">ATP-binding</keyword>
<evidence type="ECO:0000256" key="7">
    <source>
        <dbReference type="ARBA" id="ARBA00022741"/>
    </source>
</evidence>
<dbReference type="InterPro" id="IPR004101">
    <property type="entry name" value="Mur_ligase_C"/>
</dbReference>
<dbReference type="InterPro" id="IPR005758">
    <property type="entry name" value="UDP-N-AcMur_Ala_ligase_MurC"/>
</dbReference>
<dbReference type="Pfam" id="PF02875">
    <property type="entry name" value="Mur_ligase_C"/>
    <property type="match status" value="1"/>
</dbReference>
<comment type="catalytic activity">
    <reaction evidence="13 14">
        <text>UDP-N-acetyl-alpha-D-muramate + L-alanine + ATP = UDP-N-acetyl-alpha-D-muramoyl-L-alanine + ADP + phosphate + H(+)</text>
        <dbReference type="Rhea" id="RHEA:23372"/>
        <dbReference type="ChEBI" id="CHEBI:15378"/>
        <dbReference type="ChEBI" id="CHEBI:30616"/>
        <dbReference type="ChEBI" id="CHEBI:43474"/>
        <dbReference type="ChEBI" id="CHEBI:57972"/>
        <dbReference type="ChEBI" id="CHEBI:70757"/>
        <dbReference type="ChEBI" id="CHEBI:83898"/>
        <dbReference type="ChEBI" id="CHEBI:456216"/>
        <dbReference type="EC" id="6.3.2.8"/>
    </reaction>
</comment>
<dbReference type="HAMAP" id="MF_00046">
    <property type="entry name" value="MurC"/>
    <property type="match status" value="1"/>
</dbReference>
<evidence type="ECO:0000313" key="20">
    <source>
        <dbReference type="Proteomes" id="UP000014634"/>
    </source>
</evidence>
<evidence type="ECO:0000256" key="8">
    <source>
        <dbReference type="ARBA" id="ARBA00022840"/>
    </source>
</evidence>
<keyword evidence="6 14" id="KW-0132">Cell division</keyword>
<evidence type="ECO:0000256" key="3">
    <source>
        <dbReference type="ARBA" id="ARBA00012211"/>
    </source>
</evidence>
<evidence type="ECO:0000256" key="10">
    <source>
        <dbReference type="ARBA" id="ARBA00022984"/>
    </source>
</evidence>
<feature type="transmembrane region" description="Helical" evidence="15">
    <location>
        <begin position="12"/>
        <end position="32"/>
    </location>
</feature>
<evidence type="ECO:0000259" key="16">
    <source>
        <dbReference type="Pfam" id="PF01225"/>
    </source>
</evidence>
<dbReference type="InterPro" id="IPR013221">
    <property type="entry name" value="Mur_ligase_cen"/>
</dbReference>
<comment type="subcellular location">
    <subcellularLocation>
        <location evidence="1 14">Cytoplasm</location>
    </subcellularLocation>
</comment>
<dbReference type="InterPro" id="IPR000713">
    <property type="entry name" value="Mur_ligase_N"/>
</dbReference>
<dbReference type="Gene3D" id="3.40.50.720">
    <property type="entry name" value="NAD(P)-binding Rossmann-like Domain"/>
    <property type="match status" value="1"/>
</dbReference>
<accession>A0AA87TF50</accession>
<comment type="pathway">
    <text evidence="2 14">Cell wall biogenesis; peptidoglycan biosynthesis.</text>
</comment>
<evidence type="ECO:0000256" key="1">
    <source>
        <dbReference type="ARBA" id="ARBA00004496"/>
    </source>
</evidence>
<dbReference type="InterPro" id="IPR050061">
    <property type="entry name" value="MurCDEF_pg_biosynth"/>
</dbReference>
<keyword evidence="15" id="KW-1133">Transmembrane helix</keyword>
<feature type="binding site" evidence="14">
    <location>
        <begin position="151"/>
        <end position="157"/>
    </location>
    <ligand>
        <name>ATP</name>
        <dbReference type="ChEBI" id="CHEBI:30616"/>
    </ligand>
</feature>
<dbReference type="GO" id="GO:0005524">
    <property type="term" value="F:ATP binding"/>
    <property type="evidence" value="ECO:0007669"/>
    <property type="project" value="UniProtKB-UniRule"/>
</dbReference>
<keyword evidence="5 14" id="KW-0436">Ligase</keyword>
<evidence type="ECO:0000256" key="14">
    <source>
        <dbReference type="HAMAP-Rule" id="MF_00046"/>
    </source>
</evidence>
<dbReference type="EC" id="6.3.2.8" evidence="3 14"/>
<feature type="domain" description="Mur ligase central" evidence="18">
    <location>
        <begin position="149"/>
        <end position="331"/>
    </location>
</feature>
<keyword evidence="15" id="KW-0812">Transmembrane</keyword>
<dbReference type="Pfam" id="PF08245">
    <property type="entry name" value="Mur_ligase_M"/>
    <property type="match status" value="1"/>
</dbReference>
<protein>
    <recommendedName>
        <fullName evidence="3 14">UDP-N-acetylmuramate--L-alanine ligase</fullName>
        <ecNumber evidence="3 14">6.3.2.8</ecNumber>
    </recommendedName>
    <alternativeName>
        <fullName evidence="14">UDP-N-acetylmuramoyl-L-alanine synthetase</fullName>
    </alternativeName>
</protein>
<evidence type="ECO:0000256" key="9">
    <source>
        <dbReference type="ARBA" id="ARBA00022960"/>
    </source>
</evidence>
<evidence type="ECO:0000256" key="6">
    <source>
        <dbReference type="ARBA" id="ARBA00022618"/>
    </source>
</evidence>
<dbReference type="GO" id="GO:0009252">
    <property type="term" value="P:peptidoglycan biosynthetic process"/>
    <property type="evidence" value="ECO:0007669"/>
    <property type="project" value="UniProtKB-UniRule"/>
</dbReference>
<evidence type="ECO:0000259" key="18">
    <source>
        <dbReference type="Pfam" id="PF08245"/>
    </source>
</evidence>
<keyword evidence="11 14" id="KW-0131">Cell cycle</keyword>
<dbReference type="NCBIfam" id="TIGR01082">
    <property type="entry name" value="murC"/>
    <property type="match status" value="1"/>
</dbReference>
<dbReference type="Pfam" id="PF01225">
    <property type="entry name" value="Mur_ligase"/>
    <property type="match status" value="1"/>
</dbReference>
<feature type="domain" description="Mur ligase N-terminal catalytic" evidence="16">
    <location>
        <begin position="43"/>
        <end position="145"/>
    </location>
</feature>